<dbReference type="Proteomes" id="UP000054559">
    <property type="component" value="Unassembled WGS sequence"/>
</dbReference>
<evidence type="ECO:0000313" key="1">
    <source>
        <dbReference type="EMBL" id="KMU76276.1"/>
    </source>
</evidence>
<evidence type="ECO:0000313" key="2">
    <source>
        <dbReference type="Proteomes" id="UP000054559"/>
    </source>
</evidence>
<organism evidence="1 2">
    <name type="scientific">Coccidioides immitis RMSCC 3703</name>
    <dbReference type="NCBI Taxonomy" id="454286"/>
    <lineage>
        <taxon>Eukaryota</taxon>
        <taxon>Fungi</taxon>
        <taxon>Dikarya</taxon>
        <taxon>Ascomycota</taxon>
        <taxon>Pezizomycotina</taxon>
        <taxon>Eurotiomycetes</taxon>
        <taxon>Eurotiomycetidae</taxon>
        <taxon>Onygenales</taxon>
        <taxon>Onygenaceae</taxon>
        <taxon>Coccidioides</taxon>
    </lineage>
</organism>
<dbReference type="EMBL" id="DS268120">
    <property type="protein sequence ID" value="KMU76276.1"/>
    <property type="molecule type" value="Genomic_DNA"/>
</dbReference>
<dbReference type="AlphaFoldDB" id="A0A0J8QUW7"/>
<reference evidence="2" key="1">
    <citation type="journal article" date="2010" name="Genome Res.">
        <title>Population genomic sequencing of Coccidioides fungi reveals recent hybridization and transposon control.</title>
        <authorList>
            <person name="Neafsey D.E."/>
            <person name="Barker B.M."/>
            <person name="Sharpton T.J."/>
            <person name="Stajich J.E."/>
            <person name="Park D.J."/>
            <person name="Whiston E."/>
            <person name="Hung C.-Y."/>
            <person name="McMahan C."/>
            <person name="White J."/>
            <person name="Sykes S."/>
            <person name="Heiman D."/>
            <person name="Young S."/>
            <person name="Zeng Q."/>
            <person name="Abouelleil A."/>
            <person name="Aftuck L."/>
            <person name="Bessette D."/>
            <person name="Brown A."/>
            <person name="FitzGerald M."/>
            <person name="Lui A."/>
            <person name="Macdonald J.P."/>
            <person name="Priest M."/>
            <person name="Orbach M.J."/>
            <person name="Galgiani J.N."/>
            <person name="Kirkland T.N."/>
            <person name="Cole G.T."/>
            <person name="Birren B.W."/>
            <person name="Henn M.R."/>
            <person name="Taylor J.W."/>
            <person name="Rounsley S.D."/>
        </authorList>
    </citation>
    <scope>NUCLEOTIDE SEQUENCE [LARGE SCALE GENOMIC DNA]</scope>
    <source>
        <strain evidence="2">RMSCC 3703</strain>
    </source>
</reference>
<sequence>MLAITIGLRPKIFEKEVRSWLKNFASWSQYSDKPRNATEIEVPSSATIKVNTANVTNASHARAVKRNSTACAWTPVVWGPDKIYLSTEILSFEALAGEVAIIAMRLRSSMSLPMRSCPSYLVDNRPVITQRQAHGEAKAEEQPRSANPRCARVYSRQKARNALLIPWMDIGIQYPKNISSVIEPVLHVTLQELSGTNRQNDMSNHEPARRC</sequence>
<accession>A0A0J8QUW7</accession>
<name>A0A0J8QUW7_COCIT</name>
<protein>
    <submittedName>
        <fullName evidence="1">Uncharacterized protein</fullName>
    </submittedName>
</protein>
<proteinExistence type="predicted"/>
<gene>
    <name evidence="1" type="ORF">CISG_01011</name>
</gene>